<keyword evidence="9" id="KW-0406">Ion transport</keyword>
<evidence type="ECO:0000313" key="20">
    <source>
        <dbReference type="Proteomes" id="UP000256373"/>
    </source>
</evidence>
<dbReference type="GO" id="GO:0015891">
    <property type="term" value="P:siderophore transport"/>
    <property type="evidence" value="ECO:0007669"/>
    <property type="project" value="InterPro"/>
</dbReference>
<keyword evidence="7 16" id="KW-0732">Signal</keyword>
<keyword evidence="6 14" id="KW-0812">Transmembrane</keyword>
<dbReference type="RefSeq" id="WP_115832564.1">
    <property type="nucleotide sequence ID" value="NZ_QNUL01000018.1"/>
</dbReference>
<dbReference type="InterPro" id="IPR037066">
    <property type="entry name" value="Plug_dom_sf"/>
</dbReference>
<dbReference type="Proteomes" id="UP000256373">
    <property type="component" value="Unassembled WGS sequence"/>
</dbReference>
<accession>A0A3D8Y732</accession>
<dbReference type="NCBIfam" id="TIGR01783">
    <property type="entry name" value="TonB-siderophor"/>
    <property type="match status" value="1"/>
</dbReference>
<dbReference type="GO" id="GO:0009279">
    <property type="term" value="C:cell outer membrane"/>
    <property type="evidence" value="ECO:0007669"/>
    <property type="project" value="UniProtKB-SubCell"/>
</dbReference>
<dbReference type="PANTHER" id="PTHR32552:SF68">
    <property type="entry name" value="FERRICHROME OUTER MEMBRANE TRANSPORTER_PHAGE RECEPTOR"/>
    <property type="match status" value="1"/>
</dbReference>
<evidence type="ECO:0000256" key="16">
    <source>
        <dbReference type="SAM" id="SignalP"/>
    </source>
</evidence>
<feature type="chain" id="PRO_5017666741" evidence="16">
    <location>
        <begin position="21"/>
        <end position="783"/>
    </location>
</feature>
<dbReference type="SUPFAM" id="SSF49464">
    <property type="entry name" value="Carboxypeptidase regulatory domain-like"/>
    <property type="match status" value="1"/>
</dbReference>
<evidence type="ECO:0000256" key="1">
    <source>
        <dbReference type="ARBA" id="ARBA00004571"/>
    </source>
</evidence>
<evidence type="ECO:0000256" key="14">
    <source>
        <dbReference type="PROSITE-ProRule" id="PRU01360"/>
    </source>
</evidence>
<evidence type="ECO:0000256" key="13">
    <source>
        <dbReference type="ARBA" id="ARBA00023237"/>
    </source>
</evidence>
<evidence type="ECO:0000256" key="3">
    <source>
        <dbReference type="ARBA" id="ARBA00022448"/>
    </source>
</evidence>
<keyword evidence="4 14" id="KW-1134">Transmembrane beta strand</keyword>
<keyword evidence="12 19" id="KW-0675">Receptor</keyword>
<evidence type="ECO:0000259" key="17">
    <source>
        <dbReference type="Pfam" id="PF00593"/>
    </source>
</evidence>
<evidence type="ECO:0000256" key="12">
    <source>
        <dbReference type="ARBA" id="ARBA00023170"/>
    </source>
</evidence>
<feature type="signal peptide" evidence="16">
    <location>
        <begin position="1"/>
        <end position="20"/>
    </location>
</feature>
<evidence type="ECO:0000313" key="19">
    <source>
        <dbReference type="EMBL" id="REA58812.1"/>
    </source>
</evidence>
<comment type="similarity">
    <text evidence="2 14 15">Belongs to the TonB-dependent receptor family.</text>
</comment>
<dbReference type="InterPro" id="IPR008969">
    <property type="entry name" value="CarboxyPept-like_regulatory"/>
</dbReference>
<dbReference type="InterPro" id="IPR010105">
    <property type="entry name" value="TonB_sidphr_rcpt"/>
</dbReference>
<comment type="subcellular location">
    <subcellularLocation>
        <location evidence="1 14">Cell outer membrane</location>
        <topology evidence="1 14">Multi-pass membrane protein</topology>
    </subcellularLocation>
</comment>
<comment type="caution">
    <text evidence="19">The sequence shown here is derived from an EMBL/GenBank/DDBJ whole genome shotgun (WGS) entry which is preliminary data.</text>
</comment>
<dbReference type="PROSITE" id="PS52016">
    <property type="entry name" value="TONB_DEPENDENT_REC_3"/>
    <property type="match status" value="1"/>
</dbReference>
<evidence type="ECO:0000256" key="8">
    <source>
        <dbReference type="ARBA" id="ARBA00023004"/>
    </source>
</evidence>
<dbReference type="GO" id="GO:0038023">
    <property type="term" value="F:signaling receptor activity"/>
    <property type="evidence" value="ECO:0007669"/>
    <property type="project" value="InterPro"/>
</dbReference>
<reference evidence="19 20" key="1">
    <citation type="submission" date="2018-07" db="EMBL/GenBank/DDBJ databases">
        <title>Dyadobacter roseus sp. nov., isolated from rose rhizosphere soil.</title>
        <authorList>
            <person name="Chen L."/>
        </authorList>
    </citation>
    <scope>NUCLEOTIDE SEQUENCE [LARGE SCALE GENOMIC DNA]</scope>
    <source>
        <strain evidence="19 20">RS19</strain>
    </source>
</reference>
<dbReference type="Gene3D" id="2.60.40.1120">
    <property type="entry name" value="Carboxypeptidase-like, regulatory domain"/>
    <property type="match status" value="1"/>
</dbReference>
<dbReference type="PANTHER" id="PTHR32552">
    <property type="entry name" value="FERRICHROME IRON RECEPTOR-RELATED"/>
    <property type="match status" value="1"/>
</dbReference>
<dbReference type="SUPFAM" id="SSF56935">
    <property type="entry name" value="Porins"/>
    <property type="match status" value="1"/>
</dbReference>
<gene>
    <name evidence="19" type="ORF">DSL64_19265</name>
</gene>
<dbReference type="Pfam" id="PF07715">
    <property type="entry name" value="Plug"/>
    <property type="match status" value="1"/>
</dbReference>
<evidence type="ECO:0000256" key="9">
    <source>
        <dbReference type="ARBA" id="ARBA00023065"/>
    </source>
</evidence>
<feature type="domain" description="TonB-dependent receptor-like beta-barrel" evidence="17">
    <location>
        <begin position="338"/>
        <end position="748"/>
    </location>
</feature>
<keyword evidence="11 14" id="KW-0472">Membrane</keyword>
<dbReference type="InterPro" id="IPR012910">
    <property type="entry name" value="Plug_dom"/>
</dbReference>
<feature type="domain" description="TonB-dependent receptor plug" evidence="18">
    <location>
        <begin position="133"/>
        <end position="229"/>
    </location>
</feature>
<dbReference type="EMBL" id="QNUL01000018">
    <property type="protein sequence ID" value="REA58812.1"/>
    <property type="molecule type" value="Genomic_DNA"/>
</dbReference>
<dbReference type="AlphaFoldDB" id="A0A3D8Y732"/>
<evidence type="ECO:0000256" key="11">
    <source>
        <dbReference type="ARBA" id="ARBA00023136"/>
    </source>
</evidence>
<dbReference type="InterPro" id="IPR036942">
    <property type="entry name" value="Beta-barrel_TonB_sf"/>
</dbReference>
<dbReference type="InterPro" id="IPR039426">
    <property type="entry name" value="TonB-dep_rcpt-like"/>
</dbReference>
<keyword evidence="8" id="KW-0408">Iron</keyword>
<evidence type="ECO:0000256" key="2">
    <source>
        <dbReference type="ARBA" id="ARBA00009810"/>
    </source>
</evidence>
<evidence type="ECO:0000256" key="7">
    <source>
        <dbReference type="ARBA" id="ARBA00022729"/>
    </source>
</evidence>
<protein>
    <submittedName>
        <fullName evidence="19">TonB-dependent siderophore receptor</fullName>
    </submittedName>
</protein>
<name>A0A3D8Y732_9BACT</name>
<keyword evidence="5" id="KW-0410">Iron transport</keyword>
<dbReference type="Pfam" id="PF00593">
    <property type="entry name" value="TonB_dep_Rec_b-barrel"/>
    <property type="match status" value="1"/>
</dbReference>
<evidence type="ECO:0000256" key="5">
    <source>
        <dbReference type="ARBA" id="ARBA00022496"/>
    </source>
</evidence>
<organism evidence="19 20">
    <name type="scientific">Dyadobacter luteus</name>
    <dbReference type="NCBI Taxonomy" id="2259619"/>
    <lineage>
        <taxon>Bacteria</taxon>
        <taxon>Pseudomonadati</taxon>
        <taxon>Bacteroidota</taxon>
        <taxon>Cytophagia</taxon>
        <taxon>Cytophagales</taxon>
        <taxon>Spirosomataceae</taxon>
        <taxon>Dyadobacter</taxon>
    </lineage>
</organism>
<evidence type="ECO:0000256" key="10">
    <source>
        <dbReference type="ARBA" id="ARBA00023077"/>
    </source>
</evidence>
<proteinExistence type="inferred from homology"/>
<evidence type="ECO:0000256" key="4">
    <source>
        <dbReference type="ARBA" id="ARBA00022452"/>
    </source>
</evidence>
<dbReference type="InterPro" id="IPR000531">
    <property type="entry name" value="Beta-barrel_TonB"/>
</dbReference>
<dbReference type="Gene3D" id="2.170.130.10">
    <property type="entry name" value="TonB-dependent receptor, plug domain"/>
    <property type="match status" value="1"/>
</dbReference>
<sequence>MQRLYAIIALFLAATSVALAQTGNLKGIVNTADGHPAVHVSVSVKGTRHGAVSNTEGSYQIDKIIPGAYTIRVTLVGLQPVEKEVVITDGQTTNSDFILDESSQQLQEVVVTGGNSFKTDQTSPSLRLATPILEAPQNIQVIGRRVIADQQIFDMLEGVTRNVSGATKVEHWDNYARINMRGSQVGAFRNGMNVQMPWGPLAEDMSMVDRIEFVKGPAGFMLANGNPSGFYNVVTKKPTGQTRGEVGFTLGSFDTYRTTLDLDGKLSKDGKLLYRLNLMGQLKGSHRDFDYNNRYSIVPVLKYLIDDKSSITLEYTHQFSQMNAIGSNYVYSKTGGYGVLPRSFSTSEANLAPTNNHDQSILAIFEHQLNNNWRLTAQASYFNYTQEGSSLWPSGFVTGRTDSLQRAINNWDILGLSKTGQIFLNGQVQTGAVNHRILGGLDMSSKEYYHDWSQWKLYGAPIDIYNPVHGVTPAPVFDRSKDIRERAVQYKNGYSALYVQDELGFWENRLRLTLAARYTELKVSNPYDGSYSKGKFTPRAGLSVTINPSTTAYALYDQSFNENFGTDWQGKSFDPQTGNNMEVGLKRGWLNDSWSSTLTFYKITKDNILVTDLEHPSSGGNFFSKQGGQHKIQGIEWDIRGQIVKNLDVMINYAYTDAKISKHSDEAAIGKQVEGSSKHVQNTWLSYTIGSGSAQGFGLSVGYQYQVGRSPWFVSETAQDNLPDYFRLDGGVTYKKDKFAVNLLVNNILNKYLYSGGIYTYSGFTYWQTEPGTNFRLSVGYKF</sequence>
<evidence type="ECO:0000259" key="18">
    <source>
        <dbReference type="Pfam" id="PF07715"/>
    </source>
</evidence>
<keyword evidence="13 14" id="KW-0998">Cell outer membrane</keyword>
<dbReference type="Pfam" id="PF13715">
    <property type="entry name" value="CarbopepD_reg_2"/>
    <property type="match status" value="1"/>
</dbReference>
<evidence type="ECO:0000256" key="6">
    <source>
        <dbReference type="ARBA" id="ARBA00022692"/>
    </source>
</evidence>
<keyword evidence="3 14" id="KW-0813">Transport</keyword>
<keyword evidence="10 15" id="KW-0798">TonB box</keyword>
<dbReference type="GO" id="GO:0015344">
    <property type="term" value="F:siderophore uptake transmembrane transporter activity"/>
    <property type="evidence" value="ECO:0007669"/>
    <property type="project" value="TreeGrafter"/>
</dbReference>
<keyword evidence="20" id="KW-1185">Reference proteome</keyword>
<dbReference type="CDD" id="cd01347">
    <property type="entry name" value="ligand_gated_channel"/>
    <property type="match status" value="1"/>
</dbReference>
<dbReference type="OrthoDB" id="9758472at2"/>
<evidence type="ECO:0000256" key="15">
    <source>
        <dbReference type="RuleBase" id="RU003357"/>
    </source>
</evidence>
<dbReference type="Gene3D" id="2.40.170.20">
    <property type="entry name" value="TonB-dependent receptor, beta-barrel domain"/>
    <property type="match status" value="1"/>
</dbReference>